<accession>A0A1H9Q390</accession>
<dbReference type="GO" id="GO:0009103">
    <property type="term" value="P:lipopolysaccharide biosynthetic process"/>
    <property type="evidence" value="ECO:0007669"/>
    <property type="project" value="TreeGrafter"/>
</dbReference>
<dbReference type="EMBL" id="FOGJ01000007">
    <property type="protein sequence ID" value="SER54565.1"/>
    <property type="molecule type" value="Genomic_DNA"/>
</dbReference>
<evidence type="ECO:0000313" key="2">
    <source>
        <dbReference type="EMBL" id="SER54565.1"/>
    </source>
</evidence>
<dbReference type="Proteomes" id="UP000182584">
    <property type="component" value="Unassembled WGS sequence"/>
</dbReference>
<sequence length="404" mass="46405">MSKSVLWISACVPYDTVGHAGGKIHNYYLKYLKANSDFNIKLLTFYWAGEKDKIDLDRYSIDYDLIERKIWHFPDILVNTESVLNPWNRYAGINQNYTVIQLKKYLQKHKDEGYKPDVVILQWTEMVVLIDIVKKYFPCAKYIGIEEDVKFLNFERQISNRSNNVVKSLYLNVRYKRLKKIELEACSKCDKVILNNPKDLKLLKDNGIDSTKLTEWQPYFDSFIDIPYEGNKKQVIFYGAMGRMENVEAATWLVTDVLPLVKDTEVEVLIIGSHPSEQIKALESDRVHVLGFVESIGDYFKNAICLAAPLRQGAGVKIKILEAMSAGIPVLTTDVGIEGIPAEDGKEYLHCITAEEFGYRIDELASDSQLRKNLSSNEKGFIKKRFDLEKSASRFIEVLKEILV</sequence>
<dbReference type="RefSeq" id="WP_074755176.1">
    <property type="nucleotide sequence ID" value="NZ_FOGJ01000007.1"/>
</dbReference>
<dbReference type="GO" id="GO:0016757">
    <property type="term" value="F:glycosyltransferase activity"/>
    <property type="evidence" value="ECO:0007669"/>
    <property type="project" value="TreeGrafter"/>
</dbReference>
<dbReference type="Gene3D" id="3.40.50.2000">
    <property type="entry name" value="Glycogen Phosphorylase B"/>
    <property type="match status" value="2"/>
</dbReference>
<evidence type="ECO:0000313" key="3">
    <source>
        <dbReference type="Proteomes" id="UP000182584"/>
    </source>
</evidence>
<keyword evidence="1 2" id="KW-0808">Transferase</keyword>
<name>A0A1H9Q390_BUTFI</name>
<dbReference type="PANTHER" id="PTHR46401:SF2">
    <property type="entry name" value="GLYCOSYLTRANSFERASE WBBK-RELATED"/>
    <property type="match status" value="1"/>
</dbReference>
<evidence type="ECO:0000256" key="1">
    <source>
        <dbReference type="ARBA" id="ARBA00022679"/>
    </source>
</evidence>
<dbReference type="Pfam" id="PF13692">
    <property type="entry name" value="Glyco_trans_1_4"/>
    <property type="match status" value="1"/>
</dbReference>
<dbReference type="OrthoDB" id="525353at2"/>
<gene>
    <name evidence="2" type="ORF">SAMN04487884_10717</name>
</gene>
<dbReference type="CDD" id="cd03801">
    <property type="entry name" value="GT4_PimA-like"/>
    <property type="match status" value="1"/>
</dbReference>
<dbReference type="AlphaFoldDB" id="A0A1H9Q390"/>
<proteinExistence type="predicted"/>
<protein>
    <submittedName>
        <fullName evidence="2">Glycosyltransferase involved in cell wall bisynthesis</fullName>
    </submittedName>
</protein>
<dbReference type="SUPFAM" id="SSF53756">
    <property type="entry name" value="UDP-Glycosyltransferase/glycogen phosphorylase"/>
    <property type="match status" value="1"/>
</dbReference>
<organism evidence="2 3">
    <name type="scientific">Butyrivibrio fibrisolvens</name>
    <dbReference type="NCBI Taxonomy" id="831"/>
    <lineage>
        <taxon>Bacteria</taxon>
        <taxon>Bacillati</taxon>
        <taxon>Bacillota</taxon>
        <taxon>Clostridia</taxon>
        <taxon>Lachnospirales</taxon>
        <taxon>Lachnospiraceae</taxon>
        <taxon>Butyrivibrio</taxon>
    </lineage>
</organism>
<dbReference type="PANTHER" id="PTHR46401">
    <property type="entry name" value="GLYCOSYLTRANSFERASE WBBK-RELATED"/>
    <property type="match status" value="1"/>
</dbReference>
<reference evidence="2 3" key="1">
    <citation type="submission" date="2016-10" db="EMBL/GenBank/DDBJ databases">
        <authorList>
            <person name="de Groot N.N."/>
        </authorList>
    </citation>
    <scope>NUCLEOTIDE SEQUENCE [LARGE SCALE GENOMIC DNA]</scope>
    <source>
        <strain evidence="2 3">AR40</strain>
    </source>
</reference>